<sequence>MQKIKFKNIYAGVLGLFTVLLNSCTGDLDTDPRVEQTVDNILENDPEAYKGMLAKIYSAFILTGQETSDKTDVVAPDAGASSYIRNYWNFQELTTDEALNRWGDGGLDALNHLDWTAGNNFVRILYDRIYLEVAMANNFLRETEGAENTEIEDFRNEARFLRALAYWHAIDMFGNVPFVTENDPVGNFEPPRYTREELFNYVENELLEIAPLMKAPRSNEYARADRVAAWMLLAKLYLNAEVYTGEAKYSEALTYLGKIINEGGYTLEPNYQDLFLADNDHSAEIILPLASDGLYSRSYGGTTYIIHAGISNSTMDPAEFGVNGGWEGNRTTSAFADLFDDPDTEADGRALFHTEGHIRENTDYTAFNNGYAIAKYRNITSTGEMGSDISGEFVDTDYPMFRLADAYLMYAEAVVRGGSNGDITTATNLVNQLRERAYGNTSGNITSSQLTLDFILDERGRELYWEGHRRTDLIRFGKFTGTDYLWPWKGGSLSGSGVESFRTLLPIPLTDLSANSNLVQNPGY</sequence>
<evidence type="ECO:0000256" key="5">
    <source>
        <dbReference type="ARBA" id="ARBA00023237"/>
    </source>
</evidence>
<keyword evidence="3" id="KW-0732">Signal</keyword>
<feature type="domain" description="RagB/SusD" evidence="6">
    <location>
        <begin position="362"/>
        <end position="524"/>
    </location>
</feature>
<organism evidence="8 9">
    <name type="scientific">Sinomicrobium weinanense</name>
    <dbReference type="NCBI Taxonomy" id="2842200"/>
    <lineage>
        <taxon>Bacteria</taxon>
        <taxon>Pseudomonadati</taxon>
        <taxon>Bacteroidota</taxon>
        <taxon>Flavobacteriia</taxon>
        <taxon>Flavobacteriales</taxon>
        <taxon>Flavobacteriaceae</taxon>
        <taxon>Sinomicrobium</taxon>
    </lineage>
</organism>
<dbReference type="Gene3D" id="1.25.40.10">
    <property type="entry name" value="Tetratricopeptide repeat domain"/>
    <property type="match status" value="1"/>
</dbReference>
<evidence type="ECO:0000313" key="9">
    <source>
        <dbReference type="Proteomes" id="UP000653730"/>
    </source>
</evidence>
<keyword evidence="4" id="KW-0472">Membrane</keyword>
<gene>
    <name evidence="8" type="ORF">IBL28_20735</name>
</gene>
<dbReference type="Pfam" id="PF14322">
    <property type="entry name" value="SusD-like_3"/>
    <property type="match status" value="1"/>
</dbReference>
<feature type="domain" description="SusD-like N-terminal" evidence="7">
    <location>
        <begin position="111"/>
        <end position="238"/>
    </location>
</feature>
<dbReference type="AlphaFoldDB" id="A0A926JVM7"/>
<dbReference type="Gene3D" id="1.10.3780.10">
    <property type="entry name" value="SusD-like"/>
    <property type="match status" value="1"/>
</dbReference>
<dbReference type="CDD" id="cd08977">
    <property type="entry name" value="SusD"/>
    <property type="match status" value="1"/>
</dbReference>
<dbReference type="Pfam" id="PF07980">
    <property type="entry name" value="SusD_RagB"/>
    <property type="match status" value="1"/>
</dbReference>
<comment type="similarity">
    <text evidence="2">Belongs to the SusD family.</text>
</comment>
<comment type="caution">
    <text evidence="8">The sequence shown here is derived from an EMBL/GenBank/DDBJ whole genome shotgun (WGS) entry which is preliminary data.</text>
</comment>
<evidence type="ECO:0000256" key="1">
    <source>
        <dbReference type="ARBA" id="ARBA00004442"/>
    </source>
</evidence>
<keyword evidence="9" id="KW-1185">Reference proteome</keyword>
<evidence type="ECO:0000256" key="4">
    <source>
        <dbReference type="ARBA" id="ARBA00023136"/>
    </source>
</evidence>
<name>A0A926JVM7_9FLAO</name>
<dbReference type="Gene3D" id="1.25.40.390">
    <property type="match status" value="1"/>
</dbReference>
<dbReference type="SUPFAM" id="SSF48452">
    <property type="entry name" value="TPR-like"/>
    <property type="match status" value="1"/>
</dbReference>
<dbReference type="EMBL" id="JACVDC010000113">
    <property type="protein sequence ID" value="MBC9798407.1"/>
    <property type="molecule type" value="Genomic_DNA"/>
</dbReference>
<accession>A0A926JVM7</accession>
<dbReference type="InterPro" id="IPR033985">
    <property type="entry name" value="SusD-like_N"/>
</dbReference>
<evidence type="ECO:0000259" key="7">
    <source>
        <dbReference type="Pfam" id="PF14322"/>
    </source>
</evidence>
<dbReference type="InterPro" id="IPR011990">
    <property type="entry name" value="TPR-like_helical_dom_sf"/>
</dbReference>
<proteinExistence type="inferred from homology"/>
<evidence type="ECO:0000259" key="6">
    <source>
        <dbReference type="Pfam" id="PF07980"/>
    </source>
</evidence>
<protein>
    <submittedName>
        <fullName evidence="8">RagB/SusD family nutrient uptake outer membrane protein</fullName>
    </submittedName>
</protein>
<dbReference type="InterPro" id="IPR012944">
    <property type="entry name" value="SusD_RagB_dom"/>
</dbReference>
<comment type="subcellular location">
    <subcellularLocation>
        <location evidence="1">Cell outer membrane</location>
    </subcellularLocation>
</comment>
<dbReference type="RefSeq" id="WP_187967526.1">
    <property type="nucleotide sequence ID" value="NZ_JACVDC010000113.1"/>
</dbReference>
<evidence type="ECO:0000256" key="2">
    <source>
        <dbReference type="ARBA" id="ARBA00006275"/>
    </source>
</evidence>
<dbReference type="GO" id="GO:0009279">
    <property type="term" value="C:cell outer membrane"/>
    <property type="evidence" value="ECO:0007669"/>
    <property type="project" value="UniProtKB-SubCell"/>
</dbReference>
<dbReference type="Proteomes" id="UP000653730">
    <property type="component" value="Unassembled WGS sequence"/>
</dbReference>
<evidence type="ECO:0000313" key="8">
    <source>
        <dbReference type="EMBL" id="MBC9798407.1"/>
    </source>
</evidence>
<evidence type="ECO:0000256" key="3">
    <source>
        <dbReference type="ARBA" id="ARBA00022729"/>
    </source>
</evidence>
<keyword evidence="5" id="KW-0998">Cell outer membrane</keyword>
<reference evidence="8 9" key="1">
    <citation type="submission" date="2020-09" db="EMBL/GenBank/DDBJ databases">
        <title>Sinomicrobium weinanense sp. nov., a halophilic bacteria isolated from saline-alkali soil.</title>
        <authorList>
            <person name="Wu P."/>
            <person name="Ren H."/>
            <person name="Mei Y."/>
            <person name="Liang Y."/>
            <person name="Chen Z."/>
        </authorList>
    </citation>
    <scope>NUCLEOTIDE SEQUENCE [LARGE SCALE GENOMIC DNA]</scope>
    <source>
        <strain evidence="8 9">FJxs</strain>
    </source>
</reference>